<dbReference type="Proteomes" id="UP001346869">
    <property type="component" value="Unassembled WGS sequence"/>
</dbReference>
<feature type="repeat" description="ANK" evidence="3">
    <location>
        <begin position="365"/>
        <end position="397"/>
    </location>
</feature>
<dbReference type="Gene3D" id="1.25.40.20">
    <property type="entry name" value="Ankyrin repeat-containing domain"/>
    <property type="match status" value="1"/>
</dbReference>
<accession>A0AAN8ANV2</accession>
<evidence type="ECO:0008006" key="7">
    <source>
        <dbReference type="Google" id="ProtNLM"/>
    </source>
</evidence>
<evidence type="ECO:0000256" key="2">
    <source>
        <dbReference type="ARBA" id="ARBA00023043"/>
    </source>
</evidence>
<reference evidence="5 6" key="1">
    <citation type="journal article" date="2023" name="Genes (Basel)">
        <title>Chromosome-Level Genome Assembly and Circadian Gene Repertoire of the Patagonia Blennie Eleginops maclovinus-The Closest Ancestral Proxy of Antarctic Cryonotothenioids.</title>
        <authorList>
            <person name="Cheng C.C."/>
            <person name="Rivera-Colon A.G."/>
            <person name="Minhas B.F."/>
            <person name="Wilson L."/>
            <person name="Rayamajhi N."/>
            <person name="Vargas-Chacoff L."/>
            <person name="Catchen J.M."/>
        </authorList>
    </citation>
    <scope>NUCLEOTIDE SEQUENCE [LARGE SCALE GENOMIC DNA]</scope>
    <source>
        <strain evidence="5">JMC-PN-2008</strain>
    </source>
</reference>
<name>A0AAN8ANV2_ELEMC</name>
<dbReference type="AlphaFoldDB" id="A0AAN8ANV2"/>
<dbReference type="GO" id="GO:0071356">
    <property type="term" value="P:cellular response to tumor necrosis factor"/>
    <property type="evidence" value="ECO:0007669"/>
    <property type="project" value="TreeGrafter"/>
</dbReference>
<dbReference type="SUPFAM" id="SSF48403">
    <property type="entry name" value="Ankyrin repeat"/>
    <property type="match status" value="1"/>
</dbReference>
<dbReference type="PROSITE" id="PS50088">
    <property type="entry name" value="ANK_REPEAT"/>
    <property type="match status" value="4"/>
</dbReference>
<organism evidence="5 6">
    <name type="scientific">Eleginops maclovinus</name>
    <name type="common">Patagonian blennie</name>
    <name type="synonym">Eleginus maclovinus</name>
    <dbReference type="NCBI Taxonomy" id="56733"/>
    <lineage>
        <taxon>Eukaryota</taxon>
        <taxon>Metazoa</taxon>
        <taxon>Chordata</taxon>
        <taxon>Craniata</taxon>
        <taxon>Vertebrata</taxon>
        <taxon>Euteleostomi</taxon>
        <taxon>Actinopterygii</taxon>
        <taxon>Neopterygii</taxon>
        <taxon>Teleostei</taxon>
        <taxon>Neoteleostei</taxon>
        <taxon>Acanthomorphata</taxon>
        <taxon>Eupercaria</taxon>
        <taxon>Perciformes</taxon>
        <taxon>Notothenioidei</taxon>
        <taxon>Eleginopidae</taxon>
        <taxon>Eleginops</taxon>
    </lineage>
</organism>
<dbReference type="InterPro" id="IPR051070">
    <property type="entry name" value="NF-kappa-B_inhibitor"/>
</dbReference>
<dbReference type="SMART" id="SM00248">
    <property type="entry name" value="ANK"/>
    <property type="match status" value="6"/>
</dbReference>
<keyword evidence="6" id="KW-1185">Reference proteome</keyword>
<feature type="region of interest" description="Disordered" evidence="4">
    <location>
        <begin position="433"/>
        <end position="481"/>
    </location>
</feature>
<dbReference type="EMBL" id="JAUZQC010000012">
    <property type="protein sequence ID" value="KAK5861882.1"/>
    <property type="molecule type" value="Genomic_DNA"/>
</dbReference>
<keyword evidence="2 3" id="KW-0040">ANK repeat</keyword>
<feature type="repeat" description="ANK" evidence="3">
    <location>
        <begin position="332"/>
        <end position="364"/>
    </location>
</feature>
<dbReference type="GO" id="GO:0051059">
    <property type="term" value="F:NF-kappaB binding"/>
    <property type="evidence" value="ECO:0007669"/>
    <property type="project" value="TreeGrafter"/>
</dbReference>
<feature type="region of interest" description="Disordered" evidence="4">
    <location>
        <begin position="1"/>
        <end position="111"/>
    </location>
</feature>
<evidence type="ECO:0000313" key="6">
    <source>
        <dbReference type="Proteomes" id="UP001346869"/>
    </source>
</evidence>
<protein>
    <recommendedName>
        <fullName evidence="7">BCL3 transcription coactivator</fullName>
    </recommendedName>
</protein>
<dbReference type="PANTHER" id="PTHR46680:SF2">
    <property type="entry name" value="NF-KAPPA-B INHIBITOR ZETA"/>
    <property type="match status" value="1"/>
</dbReference>
<reference evidence="5 6" key="2">
    <citation type="journal article" date="2023" name="Mol. Biol. Evol.">
        <title>Genomics of Secondarily Temperate Adaptation in the Only Non-Antarctic Icefish.</title>
        <authorList>
            <person name="Rivera-Colon A.G."/>
            <person name="Rayamajhi N."/>
            <person name="Minhas B.F."/>
            <person name="Madrigal G."/>
            <person name="Bilyk K.T."/>
            <person name="Yoon V."/>
            <person name="Hune M."/>
            <person name="Gregory S."/>
            <person name="Cheng C.H.C."/>
            <person name="Catchen J.M."/>
        </authorList>
    </citation>
    <scope>NUCLEOTIDE SEQUENCE [LARGE SCALE GENOMIC DNA]</scope>
    <source>
        <strain evidence="5">JMC-PN-2008</strain>
    </source>
</reference>
<evidence type="ECO:0000256" key="4">
    <source>
        <dbReference type="SAM" id="MobiDB-lite"/>
    </source>
</evidence>
<dbReference type="PROSITE" id="PS50297">
    <property type="entry name" value="ANK_REP_REGION"/>
    <property type="match status" value="4"/>
</dbReference>
<feature type="compositionally biased region" description="Polar residues" evidence="4">
    <location>
        <begin position="1"/>
        <end position="15"/>
    </location>
</feature>
<keyword evidence="1" id="KW-0677">Repeat</keyword>
<dbReference type="Pfam" id="PF12796">
    <property type="entry name" value="Ank_2"/>
    <property type="match status" value="2"/>
</dbReference>
<evidence type="ECO:0000256" key="3">
    <source>
        <dbReference type="PROSITE-ProRule" id="PRU00023"/>
    </source>
</evidence>
<dbReference type="Pfam" id="PF00023">
    <property type="entry name" value="Ank"/>
    <property type="match status" value="1"/>
</dbReference>
<proteinExistence type="predicted"/>
<dbReference type="PANTHER" id="PTHR46680">
    <property type="entry name" value="NF-KAPPA-B INHIBITOR ALPHA"/>
    <property type="match status" value="1"/>
</dbReference>
<evidence type="ECO:0000313" key="5">
    <source>
        <dbReference type="EMBL" id="KAK5861882.1"/>
    </source>
</evidence>
<dbReference type="InterPro" id="IPR002110">
    <property type="entry name" value="Ankyrin_rpt"/>
</dbReference>
<dbReference type="PRINTS" id="PR01415">
    <property type="entry name" value="ANKYRIN"/>
</dbReference>
<feature type="repeat" description="ANK" evidence="3">
    <location>
        <begin position="229"/>
        <end position="261"/>
    </location>
</feature>
<gene>
    <name evidence="5" type="ORF">PBY51_017323</name>
</gene>
<evidence type="ECO:0000256" key="1">
    <source>
        <dbReference type="ARBA" id="ARBA00022737"/>
    </source>
</evidence>
<comment type="caution">
    <text evidence="5">The sequence shown here is derived from an EMBL/GenBank/DDBJ whole genome shotgun (WGS) entry which is preliminary data.</text>
</comment>
<dbReference type="GO" id="GO:0005829">
    <property type="term" value="C:cytosol"/>
    <property type="evidence" value="ECO:0007669"/>
    <property type="project" value="TreeGrafter"/>
</dbReference>
<feature type="repeat" description="ANK" evidence="3">
    <location>
        <begin position="298"/>
        <end position="330"/>
    </location>
</feature>
<sequence>MPRIMTMNSDHQSVATAPLDLRTTNREHAASRTPDCSGSARDARGTGGSPAPPACTGTDNLQRKETGAARKRKADKSSSSLPFRKRQFVVEPEPQRQSPAQPESEDRFSPAVNTELTLRKSLTGVCATPVTPRRFAEAGLSPDGCPFRIWQHYDYGAYPVFCLPTVPEPTHLLAHQAENLRTIALATRQDEDGDTALHIAVVQEEMAIVCKLIKLLQLARRGLDVYNNLRQTPLHLAVITQQANMVDALMREGADPAALDRNGQTALHLCCEYDQRDCLSVVLSHPSSSTCLELRNYEGLSPLHFAVLRGHTHLAEMLLNAGADINAMDNKSGQNPLMHAVESNNADMVHFLIERGCDVNSQSYSGNTALHSACGRGQVDTVRLLLKSGADSSLKNYHNDTPVMVAKNKKITDVLRGRGSNQIRVQDQHCASLSSHGSNLTENGSPSSNHSYGYSPANTPHTPHCSTSHSPKTQSTLMYPI</sequence>
<dbReference type="InterPro" id="IPR036770">
    <property type="entry name" value="Ankyrin_rpt-contain_sf"/>
</dbReference>